<name>A0A1Z4N4D5_9CYAN</name>
<dbReference type="PANTHER" id="PTHR46313:SF1">
    <property type="entry name" value="FAD_NAD(P)-BINDING OXIDOREDUCTASE FAMILY PROTEIN"/>
    <property type="match status" value="1"/>
</dbReference>
<dbReference type="RefSeq" id="WP_096579563.1">
    <property type="nucleotide sequence ID" value="NZ_CAWNJS010000001.1"/>
</dbReference>
<evidence type="ECO:0000313" key="2">
    <source>
        <dbReference type="EMBL" id="BAZ00578.1"/>
    </source>
</evidence>
<dbReference type="Proteomes" id="UP000218785">
    <property type="component" value="Chromosome"/>
</dbReference>
<dbReference type="Pfam" id="PF01593">
    <property type="entry name" value="Amino_oxidase"/>
    <property type="match status" value="1"/>
</dbReference>
<dbReference type="GO" id="GO:0016116">
    <property type="term" value="P:carotenoid metabolic process"/>
    <property type="evidence" value="ECO:0007669"/>
    <property type="project" value="InterPro"/>
</dbReference>
<gene>
    <name evidence="2" type="ORF">NIES37_45730</name>
</gene>
<dbReference type="AlphaFoldDB" id="A0A1Z4N4D5"/>
<dbReference type="Gene3D" id="3.50.50.60">
    <property type="entry name" value="FAD/NAD(P)-binding domain"/>
    <property type="match status" value="2"/>
</dbReference>
<dbReference type="EMBL" id="AP018248">
    <property type="protein sequence ID" value="BAZ00578.1"/>
    <property type="molecule type" value="Genomic_DNA"/>
</dbReference>
<dbReference type="InterPro" id="IPR002937">
    <property type="entry name" value="Amino_oxidase"/>
</dbReference>
<dbReference type="KEGG" id="ttq:NIES37_45730"/>
<keyword evidence="3" id="KW-1185">Reference proteome</keyword>
<dbReference type="InterPro" id="IPR045892">
    <property type="entry name" value="CrtISO-like"/>
</dbReference>
<dbReference type="GO" id="GO:0016491">
    <property type="term" value="F:oxidoreductase activity"/>
    <property type="evidence" value="ECO:0007669"/>
    <property type="project" value="InterPro"/>
</dbReference>
<sequence length="514" mass="55269">MNQTDVVVIGSGIGGLSCAAVLARYGFDVIVCESHTIAGGAAHSFERQGFKFDSGPSLYSGLSDSPSVNPLRQVLDVIGVDLPCVTYDTWGCRLPEGDFDTSVGAEQFCEVLARLRGEDAVSEWRRLQEVMTPLAQAAIALPSAALRWDIGAALTVGRFAPSLAQHAGNMMKLTGPFSRIMDDVVRDRFISNWLNLLCFLLSGLPASGTNAAEVAFMFADWYKPGVTLDYPVGGSGALVNALVQGLEKHGGKLMLGAHVEQVLVEGNRAVGVRLRDGAEIRARRAVVSNAAVWDTLKLLPQGALPEKFRNQRQATPECDSFMHLHLGIDAQGLPADLACHYIVVNDWQLGITAPQNVVLVSIPSILDPSLAPPGKHVIHVYTPGNEPYKLWQGMDRRSQEYEQQKRSRAEVMWQALERIIPDIRTRCEITLVGTPLTHERFLRRHRGSYGPAISAASGLFPGHGTPLAGLMCCGDSTFPGIGLPAVAASGMIVANTLAPVSKHLALLKEIGALG</sequence>
<proteinExistence type="predicted"/>
<protein>
    <submittedName>
        <fullName evidence="2">Amine oxidase</fullName>
    </submittedName>
</protein>
<dbReference type="PANTHER" id="PTHR46313">
    <property type="match status" value="1"/>
</dbReference>
<dbReference type="InterPro" id="IPR036188">
    <property type="entry name" value="FAD/NAD-bd_sf"/>
</dbReference>
<dbReference type="SUPFAM" id="SSF51905">
    <property type="entry name" value="FAD/NAD(P)-binding domain"/>
    <property type="match status" value="1"/>
</dbReference>
<evidence type="ECO:0000313" key="3">
    <source>
        <dbReference type="Proteomes" id="UP000218785"/>
    </source>
</evidence>
<feature type="domain" description="Amine oxidase" evidence="1">
    <location>
        <begin position="13"/>
        <end position="496"/>
    </location>
</feature>
<organism evidence="2 3">
    <name type="scientific">Tolypothrix tenuis PCC 7101</name>
    <dbReference type="NCBI Taxonomy" id="231146"/>
    <lineage>
        <taxon>Bacteria</taxon>
        <taxon>Bacillati</taxon>
        <taxon>Cyanobacteriota</taxon>
        <taxon>Cyanophyceae</taxon>
        <taxon>Nostocales</taxon>
        <taxon>Tolypothrichaceae</taxon>
        <taxon>Tolypothrix</taxon>
    </lineage>
</organism>
<accession>A0A1Z4N4D5</accession>
<evidence type="ECO:0000259" key="1">
    <source>
        <dbReference type="Pfam" id="PF01593"/>
    </source>
</evidence>
<reference evidence="2 3" key="1">
    <citation type="submission" date="2017-06" db="EMBL/GenBank/DDBJ databases">
        <title>Genome sequencing of cyanobaciteial culture collection at National Institute for Environmental Studies (NIES).</title>
        <authorList>
            <person name="Hirose Y."/>
            <person name="Shimura Y."/>
            <person name="Fujisawa T."/>
            <person name="Nakamura Y."/>
            <person name="Kawachi M."/>
        </authorList>
    </citation>
    <scope>NUCLEOTIDE SEQUENCE [LARGE SCALE GENOMIC DNA]</scope>
    <source>
        <strain evidence="2 3">NIES-37</strain>
    </source>
</reference>